<dbReference type="FunCoup" id="E2AAF2">
    <property type="interactions" value="988"/>
</dbReference>
<dbReference type="KEGG" id="cfo:105250176"/>
<evidence type="ECO:0000313" key="8">
    <source>
        <dbReference type="EMBL" id="EFN69587.1"/>
    </source>
</evidence>
<organism evidence="9">
    <name type="scientific">Camponotus floridanus</name>
    <name type="common">Florida carpenter ant</name>
    <dbReference type="NCBI Taxonomy" id="104421"/>
    <lineage>
        <taxon>Eukaryota</taxon>
        <taxon>Metazoa</taxon>
        <taxon>Ecdysozoa</taxon>
        <taxon>Arthropoda</taxon>
        <taxon>Hexapoda</taxon>
        <taxon>Insecta</taxon>
        <taxon>Pterygota</taxon>
        <taxon>Neoptera</taxon>
        <taxon>Endopterygota</taxon>
        <taxon>Hymenoptera</taxon>
        <taxon>Apocrita</taxon>
        <taxon>Aculeata</taxon>
        <taxon>Formicoidea</taxon>
        <taxon>Formicidae</taxon>
        <taxon>Formicinae</taxon>
        <taxon>Camponotus</taxon>
    </lineage>
</organism>
<dbReference type="EMBL" id="GL438113">
    <property type="protein sequence ID" value="EFN69587.1"/>
    <property type="molecule type" value="Genomic_DNA"/>
</dbReference>
<gene>
    <name evidence="8" type="ORF">EAG_03383</name>
</gene>
<evidence type="ECO:0000256" key="4">
    <source>
        <dbReference type="ARBA" id="ARBA00023128"/>
    </source>
</evidence>
<dbReference type="GO" id="GO:0032543">
    <property type="term" value="P:mitochondrial translation"/>
    <property type="evidence" value="ECO:0007669"/>
    <property type="project" value="TreeGrafter"/>
</dbReference>
<accession>E2AAF2</accession>
<dbReference type="InParanoid" id="E2AAF2"/>
<evidence type="ECO:0000256" key="1">
    <source>
        <dbReference type="ARBA" id="ARBA00004173"/>
    </source>
</evidence>
<proteinExistence type="inferred from homology"/>
<dbReference type="PANTHER" id="PTHR12919">
    <property type="entry name" value="30S RIBOSOMAL PROTEIN S16"/>
    <property type="match status" value="1"/>
</dbReference>
<dbReference type="Gene3D" id="3.30.1320.10">
    <property type="match status" value="1"/>
</dbReference>
<keyword evidence="5" id="KW-0687">Ribonucleoprotein</keyword>
<dbReference type="PANTHER" id="PTHR12919:SF20">
    <property type="entry name" value="SMALL RIBOSOMAL SUBUNIT PROTEIN BS16M"/>
    <property type="match status" value="1"/>
</dbReference>
<sequence length="134" mass="15463">MPRLPLHPSSGTSIITPFAKAIRFVRYGCTNRPFYHIIVIDVKKRHKKPPIEQVGTYDPIPNIYNEKLVSFNFERIQYWLTKGAQVSKPVADLLGLAGFLPVHPKTYMRAWRNRIIIKESAKENIFQEQAASKN</sequence>
<evidence type="ECO:0000256" key="7">
    <source>
        <dbReference type="ARBA" id="ARBA00035438"/>
    </source>
</evidence>
<keyword evidence="4" id="KW-0496">Mitochondrion</keyword>
<dbReference type="InterPro" id="IPR023803">
    <property type="entry name" value="Ribosomal_bS16_dom_sf"/>
</dbReference>
<dbReference type="Proteomes" id="UP000000311">
    <property type="component" value="Unassembled WGS sequence"/>
</dbReference>
<dbReference type="AlphaFoldDB" id="E2AAF2"/>
<dbReference type="GO" id="GO:0005763">
    <property type="term" value="C:mitochondrial small ribosomal subunit"/>
    <property type="evidence" value="ECO:0007669"/>
    <property type="project" value="TreeGrafter"/>
</dbReference>
<evidence type="ECO:0000256" key="2">
    <source>
        <dbReference type="ARBA" id="ARBA00006668"/>
    </source>
</evidence>
<dbReference type="GO" id="GO:0005743">
    <property type="term" value="C:mitochondrial inner membrane"/>
    <property type="evidence" value="ECO:0007669"/>
    <property type="project" value="UniProtKB-ARBA"/>
</dbReference>
<keyword evidence="9" id="KW-1185">Reference proteome</keyword>
<comment type="similarity">
    <text evidence="2">Belongs to the bacterial ribosomal protein bS16 family.</text>
</comment>
<dbReference type="FunFam" id="3.30.1320.10:FF:000004">
    <property type="entry name" value="28S ribosomal protein S16, mitochondrial"/>
    <property type="match status" value="1"/>
</dbReference>
<keyword evidence="3 8" id="KW-0689">Ribosomal protein</keyword>
<dbReference type="GO" id="GO:0003735">
    <property type="term" value="F:structural constituent of ribosome"/>
    <property type="evidence" value="ECO:0007669"/>
    <property type="project" value="InterPro"/>
</dbReference>
<dbReference type="SUPFAM" id="SSF54565">
    <property type="entry name" value="Ribosomal protein S16"/>
    <property type="match status" value="1"/>
</dbReference>
<dbReference type="HAMAP" id="MF_00385">
    <property type="entry name" value="Ribosomal_bS16"/>
    <property type="match status" value="1"/>
</dbReference>
<dbReference type="OMA" id="PNDYNER"/>
<reference evidence="8 9" key="1">
    <citation type="journal article" date="2010" name="Science">
        <title>Genomic comparison of the ants Camponotus floridanus and Harpegnathos saltator.</title>
        <authorList>
            <person name="Bonasio R."/>
            <person name="Zhang G."/>
            <person name="Ye C."/>
            <person name="Mutti N.S."/>
            <person name="Fang X."/>
            <person name="Qin N."/>
            <person name="Donahue G."/>
            <person name="Yang P."/>
            <person name="Li Q."/>
            <person name="Li C."/>
            <person name="Zhang P."/>
            <person name="Huang Z."/>
            <person name="Berger S.L."/>
            <person name="Reinberg D."/>
            <person name="Wang J."/>
            <person name="Liebig J."/>
        </authorList>
    </citation>
    <scope>NUCLEOTIDE SEQUENCE [LARGE SCALE GENOMIC DNA]</scope>
    <source>
        <strain evidence="9">C129</strain>
    </source>
</reference>
<protein>
    <recommendedName>
        <fullName evidence="6">Small ribosomal subunit protein bS16m</fullName>
    </recommendedName>
    <alternativeName>
        <fullName evidence="7">28S ribosomal protein S16, mitochondrial</fullName>
    </alternativeName>
</protein>
<dbReference type="STRING" id="104421.E2AAF2"/>
<dbReference type="InterPro" id="IPR000307">
    <property type="entry name" value="Ribosomal_bS16"/>
</dbReference>
<name>E2AAF2_CAMFO</name>
<dbReference type="Pfam" id="PF00886">
    <property type="entry name" value="Ribosomal_S16"/>
    <property type="match status" value="1"/>
</dbReference>
<dbReference type="OrthoDB" id="407221at2759"/>
<evidence type="ECO:0000313" key="9">
    <source>
        <dbReference type="Proteomes" id="UP000000311"/>
    </source>
</evidence>
<evidence type="ECO:0000256" key="3">
    <source>
        <dbReference type="ARBA" id="ARBA00022980"/>
    </source>
</evidence>
<evidence type="ECO:0000256" key="5">
    <source>
        <dbReference type="ARBA" id="ARBA00023274"/>
    </source>
</evidence>
<evidence type="ECO:0000256" key="6">
    <source>
        <dbReference type="ARBA" id="ARBA00035263"/>
    </source>
</evidence>
<dbReference type="NCBIfam" id="TIGR00002">
    <property type="entry name" value="S16"/>
    <property type="match status" value="1"/>
</dbReference>
<comment type="subcellular location">
    <subcellularLocation>
        <location evidence="1">Mitochondrion</location>
    </subcellularLocation>
</comment>